<dbReference type="EMBL" id="RAWB01000001">
    <property type="protein sequence ID" value="RKH69155.1"/>
    <property type="molecule type" value="Genomic_DNA"/>
</dbReference>
<proteinExistence type="predicted"/>
<dbReference type="Gene3D" id="3.40.50.1820">
    <property type="entry name" value="alpha/beta hydrolase"/>
    <property type="match status" value="1"/>
</dbReference>
<dbReference type="Proteomes" id="UP000272888">
    <property type="component" value="Unassembled WGS sequence"/>
</dbReference>
<name>A0A3A8QRY6_9BACT</name>
<dbReference type="PANTHER" id="PTHR43798:SF33">
    <property type="entry name" value="HYDROLASE, PUTATIVE (AFU_ORTHOLOGUE AFUA_2G14860)-RELATED"/>
    <property type="match status" value="1"/>
</dbReference>
<dbReference type="InterPro" id="IPR029058">
    <property type="entry name" value="AB_hydrolase_fold"/>
</dbReference>
<keyword evidence="2" id="KW-0378">Hydrolase</keyword>
<dbReference type="SUPFAM" id="SSF53474">
    <property type="entry name" value="alpha/beta-Hydrolases"/>
    <property type="match status" value="1"/>
</dbReference>
<gene>
    <name evidence="2" type="ORF">D7V93_00075</name>
</gene>
<reference evidence="3" key="1">
    <citation type="submission" date="2018-09" db="EMBL/GenBank/DDBJ databases">
        <authorList>
            <person name="Livingstone P.G."/>
            <person name="Whitworth D.E."/>
        </authorList>
    </citation>
    <scope>NUCLEOTIDE SEQUENCE [LARGE SCALE GENOMIC DNA]</scope>
    <source>
        <strain evidence="3">CA051B</strain>
    </source>
</reference>
<accession>A0A3A8QRY6</accession>
<organism evidence="2 3">
    <name type="scientific">Corallococcus llansteffanensis</name>
    <dbReference type="NCBI Taxonomy" id="2316731"/>
    <lineage>
        <taxon>Bacteria</taxon>
        <taxon>Pseudomonadati</taxon>
        <taxon>Myxococcota</taxon>
        <taxon>Myxococcia</taxon>
        <taxon>Myxococcales</taxon>
        <taxon>Cystobacterineae</taxon>
        <taxon>Myxococcaceae</taxon>
        <taxon>Corallococcus</taxon>
    </lineage>
</organism>
<comment type="caution">
    <text evidence="2">The sequence shown here is derived from an EMBL/GenBank/DDBJ whole genome shotgun (WGS) entry which is preliminary data.</text>
</comment>
<evidence type="ECO:0000256" key="1">
    <source>
        <dbReference type="SAM" id="MobiDB-lite"/>
    </source>
</evidence>
<dbReference type="AlphaFoldDB" id="A0A3A8QRY6"/>
<evidence type="ECO:0000313" key="3">
    <source>
        <dbReference type="Proteomes" id="UP000272888"/>
    </source>
</evidence>
<protein>
    <submittedName>
        <fullName evidence="2">Alpha/beta hydrolase</fullName>
    </submittedName>
</protein>
<keyword evidence="3" id="KW-1185">Reference proteome</keyword>
<feature type="region of interest" description="Disordered" evidence="1">
    <location>
        <begin position="1"/>
        <end position="44"/>
    </location>
</feature>
<evidence type="ECO:0000313" key="2">
    <source>
        <dbReference type="EMBL" id="RKH69155.1"/>
    </source>
</evidence>
<sequence length="336" mass="36315">MTDSRERAMSDTVNPSISGRPAGVELARPPPSQPEPMLRNEPQPATTGVAVALAPRTAMCADGSRLEYFVSETQGPVLVLINALGLGLLTLRGLIEHFSKSYRVICWKPRGTYGPVRTLRNQVEDLDLILANEGVSRCRMVTWCSGAKVGIEFFRRRPIASSLVLMNGAYKSIPGLEQHETPFEQTMLKLCEMVVQRPALASTMMNSMRALLTGVVPGRKDAVSPLDGVAGGRELKAAIVEPFSSMESTTHYSHQVIDYLSHDIAPSLAGVDVPVLLLAGQNDQISAAGMSKAIAARLPKADYAELPSGTHYGVYEKPELVTALIDRFFQAQAASP</sequence>
<dbReference type="PANTHER" id="PTHR43798">
    <property type="entry name" value="MONOACYLGLYCEROL LIPASE"/>
    <property type="match status" value="1"/>
</dbReference>
<dbReference type="GO" id="GO:0016787">
    <property type="term" value="F:hydrolase activity"/>
    <property type="evidence" value="ECO:0007669"/>
    <property type="project" value="UniProtKB-KW"/>
</dbReference>
<dbReference type="GO" id="GO:0016020">
    <property type="term" value="C:membrane"/>
    <property type="evidence" value="ECO:0007669"/>
    <property type="project" value="TreeGrafter"/>
</dbReference>
<dbReference type="InterPro" id="IPR050266">
    <property type="entry name" value="AB_hydrolase_sf"/>
</dbReference>